<evidence type="ECO:0000256" key="1">
    <source>
        <dbReference type="SAM" id="MobiDB-lite"/>
    </source>
</evidence>
<feature type="region of interest" description="Disordered" evidence="1">
    <location>
        <begin position="1"/>
        <end position="28"/>
    </location>
</feature>
<sequence length="102" mass="11369">MEFVGLANDGQPGKNRDGEARNDPIEDETLRTTDLIQGRQNMHTLASGIFGQSDLKSPLFGPILEYPYMLNVDQKVLNHILARSLLLHLPRLVTAVELGFIL</sequence>
<protein>
    <submittedName>
        <fullName evidence="2">Uncharacterized protein</fullName>
    </submittedName>
</protein>
<name>A0AAV7V1K6_PLEWA</name>
<organism evidence="2 3">
    <name type="scientific">Pleurodeles waltl</name>
    <name type="common">Iberian ribbed newt</name>
    <dbReference type="NCBI Taxonomy" id="8319"/>
    <lineage>
        <taxon>Eukaryota</taxon>
        <taxon>Metazoa</taxon>
        <taxon>Chordata</taxon>
        <taxon>Craniata</taxon>
        <taxon>Vertebrata</taxon>
        <taxon>Euteleostomi</taxon>
        <taxon>Amphibia</taxon>
        <taxon>Batrachia</taxon>
        <taxon>Caudata</taxon>
        <taxon>Salamandroidea</taxon>
        <taxon>Salamandridae</taxon>
        <taxon>Pleurodelinae</taxon>
        <taxon>Pleurodeles</taxon>
    </lineage>
</organism>
<keyword evidence="3" id="KW-1185">Reference proteome</keyword>
<gene>
    <name evidence="2" type="ORF">NDU88_003962</name>
</gene>
<evidence type="ECO:0000313" key="3">
    <source>
        <dbReference type="Proteomes" id="UP001066276"/>
    </source>
</evidence>
<dbReference type="AlphaFoldDB" id="A0AAV7V1K6"/>
<reference evidence="2" key="1">
    <citation type="journal article" date="2022" name="bioRxiv">
        <title>Sequencing and chromosome-scale assembly of the giantPleurodeles waltlgenome.</title>
        <authorList>
            <person name="Brown T."/>
            <person name="Elewa A."/>
            <person name="Iarovenko S."/>
            <person name="Subramanian E."/>
            <person name="Araus A.J."/>
            <person name="Petzold A."/>
            <person name="Susuki M."/>
            <person name="Suzuki K.-i.T."/>
            <person name="Hayashi T."/>
            <person name="Toyoda A."/>
            <person name="Oliveira C."/>
            <person name="Osipova E."/>
            <person name="Leigh N.D."/>
            <person name="Simon A."/>
            <person name="Yun M.H."/>
        </authorList>
    </citation>
    <scope>NUCLEOTIDE SEQUENCE</scope>
    <source>
        <strain evidence="2">20211129_DDA</strain>
        <tissue evidence="2">Liver</tissue>
    </source>
</reference>
<feature type="compositionally biased region" description="Basic and acidic residues" evidence="1">
    <location>
        <begin position="14"/>
        <end position="28"/>
    </location>
</feature>
<dbReference type="EMBL" id="JANPWB010000004">
    <property type="protein sequence ID" value="KAJ1194676.1"/>
    <property type="molecule type" value="Genomic_DNA"/>
</dbReference>
<accession>A0AAV7V1K6</accession>
<dbReference type="Proteomes" id="UP001066276">
    <property type="component" value="Chromosome 2_2"/>
</dbReference>
<evidence type="ECO:0000313" key="2">
    <source>
        <dbReference type="EMBL" id="KAJ1194676.1"/>
    </source>
</evidence>
<comment type="caution">
    <text evidence="2">The sequence shown here is derived from an EMBL/GenBank/DDBJ whole genome shotgun (WGS) entry which is preliminary data.</text>
</comment>
<proteinExistence type="predicted"/>